<feature type="compositionally biased region" description="Basic and acidic residues" evidence="3">
    <location>
        <begin position="130"/>
        <end position="140"/>
    </location>
</feature>
<dbReference type="RefSeq" id="WP_036341177.1">
    <property type="nucleotide sequence ID" value="NZ_JALN02000001.1"/>
</dbReference>
<evidence type="ECO:0000313" key="5">
    <source>
        <dbReference type="EMBL" id="KDE99011.1"/>
    </source>
</evidence>
<dbReference type="CDD" id="cd06464">
    <property type="entry name" value="ACD_sHsps-like"/>
    <property type="match status" value="1"/>
</dbReference>
<dbReference type="Pfam" id="PF00011">
    <property type="entry name" value="HSP20"/>
    <property type="match status" value="1"/>
</dbReference>
<dbReference type="OrthoDB" id="5242916at2"/>
<dbReference type="Gene3D" id="2.60.40.790">
    <property type="match status" value="1"/>
</dbReference>
<feature type="region of interest" description="Disordered" evidence="3">
    <location>
        <begin position="130"/>
        <end position="149"/>
    </location>
</feature>
<name>A0A064CH62_9MYCO</name>
<dbReference type="PROSITE" id="PS01031">
    <property type="entry name" value="SHSP"/>
    <property type="match status" value="1"/>
</dbReference>
<evidence type="ECO:0000259" key="4">
    <source>
        <dbReference type="PROSITE" id="PS01031"/>
    </source>
</evidence>
<dbReference type="AlphaFoldDB" id="A0A064CH62"/>
<evidence type="ECO:0000256" key="1">
    <source>
        <dbReference type="PROSITE-ProRule" id="PRU00285"/>
    </source>
</evidence>
<reference evidence="5" key="1">
    <citation type="submission" date="2014-05" db="EMBL/GenBank/DDBJ databases">
        <title>Genome sequence of Mycobacterium aromaticivorans strain JS19b1T (= DSM 45407T).</title>
        <authorList>
            <person name="Kwak Y."/>
            <person name="Park G.-S."/>
            <person name="Li Q.X."/>
            <person name="Lee S.-E."/>
            <person name="Shin J.-H."/>
        </authorList>
    </citation>
    <scope>NUCLEOTIDE SEQUENCE [LARGE SCALE GENOMIC DNA]</scope>
    <source>
        <strain evidence="5">JS19b1</strain>
    </source>
</reference>
<feature type="domain" description="SHSP" evidence="4">
    <location>
        <begin position="24"/>
        <end position="135"/>
    </location>
</feature>
<dbReference type="EMBL" id="JALN02000001">
    <property type="protein sequence ID" value="KDE99011.1"/>
    <property type="molecule type" value="Genomic_DNA"/>
</dbReference>
<dbReference type="InterPro" id="IPR002068">
    <property type="entry name" value="A-crystallin/Hsp20_dom"/>
</dbReference>
<evidence type="ECO:0000256" key="3">
    <source>
        <dbReference type="SAM" id="MobiDB-lite"/>
    </source>
</evidence>
<dbReference type="eggNOG" id="COG0071">
    <property type="taxonomic scope" value="Bacteria"/>
</dbReference>
<comment type="caution">
    <text evidence="5">The sequence shown here is derived from an EMBL/GenBank/DDBJ whole genome shotgun (WGS) entry which is preliminary data.</text>
</comment>
<accession>A0A064CH62</accession>
<proteinExistence type="inferred from homology"/>
<evidence type="ECO:0000256" key="2">
    <source>
        <dbReference type="RuleBase" id="RU003616"/>
    </source>
</evidence>
<gene>
    <name evidence="5" type="ORF">Y900_008630</name>
</gene>
<dbReference type="Proteomes" id="UP000022835">
    <property type="component" value="Unassembled WGS sequence"/>
</dbReference>
<dbReference type="InterPro" id="IPR008978">
    <property type="entry name" value="HSP20-like_chaperone"/>
</dbReference>
<keyword evidence="6" id="KW-1185">Reference proteome</keyword>
<sequence>MLRFDPFNEIEAMTRGLLTSQTGTDRSPRFMPMDLYKVEDHYVLTADLPGVDPGSIDVNVDNGTLTLTAHRSARSEDSVQWLTSERFFGTYRRQLALGEGIDTAKISATYENGVLTVTIPLAERAKPRRIEVTRSGESKPIEPTTIEAG</sequence>
<dbReference type="InterPro" id="IPR031107">
    <property type="entry name" value="Small_HSP"/>
</dbReference>
<dbReference type="SUPFAM" id="SSF49764">
    <property type="entry name" value="HSP20-like chaperones"/>
    <property type="match status" value="1"/>
</dbReference>
<organism evidence="5 6">
    <name type="scientific">Mycolicibacterium aromaticivorans JS19b1 = JCM 16368</name>
    <dbReference type="NCBI Taxonomy" id="1440774"/>
    <lineage>
        <taxon>Bacteria</taxon>
        <taxon>Bacillati</taxon>
        <taxon>Actinomycetota</taxon>
        <taxon>Actinomycetes</taxon>
        <taxon>Mycobacteriales</taxon>
        <taxon>Mycobacteriaceae</taxon>
        <taxon>Mycolicibacterium</taxon>
    </lineage>
</organism>
<evidence type="ECO:0000313" key="6">
    <source>
        <dbReference type="Proteomes" id="UP000022835"/>
    </source>
</evidence>
<dbReference type="PANTHER" id="PTHR11527">
    <property type="entry name" value="HEAT-SHOCK PROTEIN 20 FAMILY MEMBER"/>
    <property type="match status" value="1"/>
</dbReference>
<dbReference type="STRING" id="1440774.Y900_008630"/>
<protein>
    <submittedName>
        <fullName evidence="5">Heat-shock protein Hsp20</fullName>
    </submittedName>
</protein>
<comment type="similarity">
    <text evidence="1 2">Belongs to the small heat shock protein (HSP20) family.</text>
</comment>